<protein>
    <submittedName>
        <fullName evidence="2">Uncharacterized protein</fullName>
    </submittedName>
</protein>
<sequence length="99" mass="11146">MTYGCNTIKALGTSISLLNKVEYLVRLCFTSAYSSRSSNTFAALLNCTRNTNTLIHILHLQLMLIHVERIDNDLLYKREVLYIYSGILAQLLQTSTTSG</sequence>
<evidence type="ECO:0000313" key="1">
    <source>
        <dbReference type="Proteomes" id="UP000887563"/>
    </source>
</evidence>
<dbReference type="Proteomes" id="UP000887563">
    <property type="component" value="Unplaced"/>
</dbReference>
<dbReference type="AlphaFoldDB" id="A0A914MSX7"/>
<organism evidence="1 2">
    <name type="scientific">Meloidogyne incognita</name>
    <name type="common">Southern root-knot nematode worm</name>
    <name type="synonym">Oxyuris incognita</name>
    <dbReference type="NCBI Taxonomy" id="6306"/>
    <lineage>
        <taxon>Eukaryota</taxon>
        <taxon>Metazoa</taxon>
        <taxon>Ecdysozoa</taxon>
        <taxon>Nematoda</taxon>
        <taxon>Chromadorea</taxon>
        <taxon>Rhabditida</taxon>
        <taxon>Tylenchina</taxon>
        <taxon>Tylenchomorpha</taxon>
        <taxon>Tylenchoidea</taxon>
        <taxon>Meloidogynidae</taxon>
        <taxon>Meloidogyninae</taxon>
        <taxon>Meloidogyne</taxon>
        <taxon>Meloidogyne incognita group</taxon>
    </lineage>
</organism>
<proteinExistence type="predicted"/>
<reference evidence="2" key="1">
    <citation type="submission" date="2022-11" db="UniProtKB">
        <authorList>
            <consortium name="WormBaseParasite"/>
        </authorList>
    </citation>
    <scope>IDENTIFICATION</scope>
</reference>
<dbReference type="WBParaSite" id="Minc3s02089g28211">
    <property type="protein sequence ID" value="Minc3s02089g28211"/>
    <property type="gene ID" value="Minc3s02089g28211"/>
</dbReference>
<evidence type="ECO:0000313" key="2">
    <source>
        <dbReference type="WBParaSite" id="Minc3s02089g28211"/>
    </source>
</evidence>
<accession>A0A914MSX7</accession>
<keyword evidence="1" id="KW-1185">Reference proteome</keyword>
<name>A0A914MSX7_MELIC</name>